<gene>
    <name evidence="1" type="ORF">OCBIM_22004821mg</name>
</gene>
<reference evidence="1" key="1">
    <citation type="submission" date="2015-07" db="EMBL/GenBank/DDBJ databases">
        <title>MeaNS - Measles Nucleotide Surveillance Program.</title>
        <authorList>
            <person name="Tran T."/>
            <person name="Druce J."/>
        </authorList>
    </citation>
    <scope>NUCLEOTIDE SEQUENCE</scope>
    <source>
        <strain evidence="1">UCB-OBI-ISO-001</strain>
        <tissue evidence="1">Gonad</tissue>
    </source>
</reference>
<name>A0A0L8HVR0_OCTBM</name>
<protein>
    <submittedName>
        <fullName evidence="1">Uncharacterized protein</fullName>
    </submittedName>
</protein>
<dbReference type="EMBL" id="KQ417208">
    <property type="protein sequence ID" value="KOF93278.1"/>
    <property type="molecule type" value="Genomic_DNA"/>
</dbReference>
<accession>A0A0L8HVR0</accession>
<sequence>MARVRFSSTPISNPGINSEFDIEIVVRFIQQMFCTCKMELKFRLWIINVPLVRRTAISFMANIQEIFGA</sequence>
<dbReference type="EMBL" id="KQ417208">
    <property type="protein sequence ID" value="KOF93279.1"/>
    <property type="molecule type" value="Genomic_DNA"/>
</dbReference>
<proteinExistence type="predicted"/>
<dbReference type="AlphaFoldDB" id="A0A0L8HVR0"/>
<organism evidence="1">
    <name type="scientific">Octopus bimaculoides</name>
    <name type="common">California two-spotted octopus</name>
    <dbReference type="NCBI Taxonomy" id="37653"/>
    <lineage>
        <taxon>Eukaryota</taxon>
        <taxon>Metazoa</taxon>
        <taxon>Spiralia</taxon>
        <taxon>Lophotrochozoa</taxon>
        <taxon>Mollusca</taxon>
        <taxon>Cephalopoda</taxon>
        <taxon>Coleoidea</taxon>
        <taxon>Octopodiformes</taxon>
        <taxon>Octopoda</taxon>
        <taxon>Incirrata</taxon>
        <taxon>Octopodidae</taxon>
        <taxon>Octopus</taxon>
    </lineage>
</organism>
<evidence type="ECO:0000313" key="1">
    <source>
        <dbReference type="EMBL" id="KOF93279.1"/>
    </source>
</evidence>